<dbReference type="SUPFAM" id="SSF48264">
    <property type="entry name" value="Cytochrome P450"/>
    <property type="match status" value="1"/>
</dbReference>
<dbReference type="GO" id="GO:0020037">
    <property type="term" value="F:heme binding"/>
    <property type="evidence" value="ECO:0007669"/>
    <property type="project" value="InterPro"/>
</dbReference>
<dbReference type="PANTHER" id="PTHR46300">
    <property type="entry name" value="P450, PUTATIVE (EUROFUNG)-RELATED-RELATED"/>
    <property type="match status" value="1"/>
</dbReference>
<comment type="caution">
    <text evidence="11">The sequence shown here is derived from an EMBL/GenBank/DDBJ whole genome shotgun (WGS) entry which is preliminary data.</text>
</comment>
<comment type="similarity">
    <text evidence="2 9">Belongs to the cytochrome P450 family.</text>
</comment>
<evidence type="ECO:0000256" key="7">
    <source>
        <dbReference type="ARBA" id="ARBA00023033"/>
    </source>
</evidence>
<comment type="cofactor">
    <cofactor evidence="1 8">
        <name>heme</name>
        <dbReference type="ChEBI" id="CHEBI:30413"/>
    </cofactor>
</comment>
<dbReference type="InterPro" id="IPR017972">
    <property type="entry name" value="Cyt_P450_CS"/>
</dbReference>
<dbReference type="Pfam" id="PF00067">
    <property type="entry name" value="p450"/>
    <property type="match status" value="1"/>
</dbReference>
<dbReference type="Gene3D" id="1.10.630.10">
    <property type="entry name" value="Cytochrome P450"/>
    <property type="match status" value="1"/>
</dbReference>
<protein>
    <submittedName>
        <fullName evidence="11">Cytochrome P450</fullName>
    </submittedName>
</protein>
<keyword evidence="3 8" id="KW-0349">Heme</keyword>
<dbReference type="OrthoDB" id="2789670at2759"/>
<feature type="coiled-coil region" evidence="10">
    <location>
        <begin position="277"/>
        <end position="304"/>
    </location>
</feature>
<dbReference type="Proteomes" id="UP000799536">
    <property type="component" value="Unassembled WGS sequence"/>
</dbReference>
<evidence type="ECO:0000256" key="9">
    <source>
        <dbReference type="RuleBase" id="RU000461"/>
    </source>
</evidence>
<dbReference type="GO" id="GO:0005506">
    <property type="term" value="F:iron ion binding"/>
    <property type="evidence" value="ECO:0007669"/>
    <property type="project" value="InterPro"/>
</dbReference>
<evidence type="ECO:0000256" key="8">
    <source>
        <dbReference type="PIRSR" id="PIRSR602401-1"/>
    </source>
</evidence>
<dbReference type="GO" id="GO:0004497">
    <property type="term" value="F:monooxygenase activity"/>
    <property type="evidence" value="ECO:0007669"/>
    <property type="project" value="UniProtKB-KW"/>
</dbReference>
<keyword evidence="10" id="KW-0175">Coiled coil</keyword>
<dbReference type="InterPro" id="IPR002401">
    <property type="entry name" value="Cyt_P450_E_grp-I"/>
</dbReference>
<evidence type="ECO:0000256" key="6">
    <source>
        <dbReference type="ARBA" id="ARBA00023004"/>
    </source>
</evidence>
<dbReference type="CDD" id="cd11065">
    <property type="entry name" value="CYP64-like"/>
    <property type="match status" value="1"/>
</dbReference>
<evidence type="ECO:0000256" key="4">
    <source>
        <dbReference type="ARBA" id="ARBA00022723"/>
    </source>
</evidence>
<dbReference type="AlphaFoldDB" id="A0A9P4MUH1"/>
<reference evidence="11" key="1">
    <citation type="journal article" date="2020" name="Stud. Mycol.">
        <title>101 Dothideomycetes genomes: a test case for predicting lifestyles and emergence of pathogens.</title>
        <authorList>
            <person name="Haridas S."/>
            <person name="Albert R."/>
            <person name="Binder M."/>
            <person name="Bloem J."/>
            <person name="Labutti K."/>
            <person name="Salamov A."/>
            <person name="Andreopoulos B."/>
            <person name="Baker S."/>
            <person name="Barry K."/>
            <person name="Bills G."/>
            <person name="Bluhm B."/>
            <person name="Cannon C."/>
            <person name="Castanera R."/>
            <person name="Culley D."/>
            <person name="Daum C."/>
            <person name="Ezra D."/>
            <person name="Gonzalez J."/>
            <person name="Henrissat B."/>
            <person name="Kuo A."/>
            <person name="Liang C."/>
            <person name="Lipzen A."/>
            <person name="Lutzoni F."/>
            <person name="Magnuson J."/>
            <person name="Mondo S."/>
            <person name="Nolan M."/>
            <person name="Ohm R."/>
            <person name="Pangilinan J."/>
            <person name="Park H.-J."/>
            <person name="Ramirez L."/>
            <person name="Alfaro M."/>
            <person name="Sun H."/>
            <person name="Tritt A."/>
            <person name="Yoshinaga Y."/>
            <person name="Zwiers L.-H."/>
            <person name="Turgeon B."/>
            <person name="Goodwin S."/>
            <person name="Spatafora J."/>
            <person name="Crous P."/>
            <person name="Grigoriev I."/>
        </authorList>
    </citation>
    <scope>NUCLEOTIDE SEQUENCE</scope>
    <source>
        <strain evidence="11">ATCC 74209</strain>
    </source>
</reference>
<dbReference type="PRINTS" id="PR00463">
    <property type="entry name" value="EP450I"/>
</dbReference>
<evidence type="ECO:0000256" key="5">
    <source>
        <dbReference type="ARBA" id="ARBA00023002"/>
    </source>
</evidence>
<proteinExistence type="inferred from homology"/>
<keyword evidence="12" id="KW-1185">Reference proteome</keyword>
<dbReference type="PRINTS" id="PR00385">
    <property type="entry name" value="P450"/>
</dbReference>
<feature type="binding site" description="axial binding residue" evidence="8">
    <location>
        <position position="457"/>
    </location>
    <ligand>
        <name>heme</name>
        <dbReference type="ChEBI" id="CHEBI:30413"/>
    </ligand>
    <ligandPart>
        <name>Fe</name>
        <dbReference type="ChEBI" id="CHEBI:18248"/>
    </ligandPart>
</feature>
<keyword evidence="4 8" id="KW-0479">Metal-binding</keyword>
<keyword evidence="7 9" id="KW-0503">Monooxygenase</keyword>
<evidence type="ECO:0000313" key="11">
    <source>
        <dbReference type="EMBL" id="KAF2197060.1"/>
    </source>
</evidence>
<evidence type="ECO:0000256" key="10">
    <source>
        <dbReference type="SAM" id="Coils"/>
    </source>
</evidence>
<organism evidence="11 12">
    <name type="scientific">Delitschia confertaspora ATCC 74209</name>
    <dbReference type="NCBI Taxonomy" id="1513339"/>
    <lineage>
        <taxon>Eukaryota</taxon>
        <taxon>Fungi</taxon>
        <taxon>Dikarya</taxon>
        <taxon>Ascomycota</taxon>
        <taxon>Pezizomycotina</taxon>
        <taxon>Dothideomycetes</taxon>
        <taxon>Pleosporomycetidae</taxon>
        <taxon>Pleosporales</taxon>
        <taxon>Delitschiaceae</taxon>
        <taxon>Delitschia</taxon>
    </lineage>
</organism>
<gene>
    <name evidence="11" type="ORF">GQ43DRAFT_475775</name>
</gene>
<evidence type="ECO:0000256" key="3">
    <source>
        <dbReference type="ARBA" id="ARBA00022617"/>
    </source>
</evidence>
<accession>A0A9P4MUH1</accession>
<dbReference type="PROSITE" id="PS00086">
    <property type="entry name" value="CYTOCHROME_P450"/>
    <property type="match status" value="1"/>
</dbReference>
<name>A0A9P4MUH1_9PLEO</name>
<dbReference type="InterPro" id="IPR036396">
    <property type="entry name" value="Cyt_P450_sf"/>
</dbReference>
<evidence type="ECO:0000313" key="12">
    <source>
        <dbReference type="Proteomes" id="UP000799536"/>
    </source>
</evidence>
<dbReference type="InterPro" id="IPR050364">
    <property type="entry name" value="Cytochrome_P450_fung"/>
</dbReference>
<sequence length="545" mass="61697">MAAAGLLQVSLVLVILYILKKYVTDRKNSTTLPLPPGPKGLPLVGNIKHLPAPDKKEYLHWLEHKDTYGPISSITVLGQTIVIIHDKSLALELMEKRGTIHSGRPVPVFGVTMCGWDNALAFMQYNSTHRLARKFMYQELGSKAAVSKYYPLQEAVVSRFLWRVSRDKGKGLSQHIKTEAAELILKTTYGYDVEPHKNDPLVELVDEAMANFSEALVPGRWAVDILPFLRHVPEWAPGAGFKRTARAWNKTLMKVVNIPYEYVKHQRSHGTAQLSFVSRVLDDKESLSEQVNRTKRESERLKDEDTWIIKATAASLYTGGADTTVETIRAFFLAMAMHPDVQRKAQEEIDRIIGSSPTRLPTFSDREQLPYITAIVEEAQRWHPIAPMGLPHSSDKDDSINGYRIPKGALLIPAIWWFTRDPEVYHDAEVFKPERFSEPYNEPYSTNVTFGFGRRICPGRVLADASLFLTISQSLAVFDIKKPLDEAGNKIELVHEFSSGIISHPAPFEIRLAPRTKKHEALIERLVEKHPWPKGDAQLIERMIE</sequence>
<keyword evidence="5 9" id="KW-0560">Oxidoreductase</keyword>
<keyword evidence="6 8" id="KW-0408">Iron</keyword>
<evidence type="ECO:0000256" key="2">
    <source>
        <dbReference type="ARBA" id="ARBA00010617"/>
    </source>
</evidence>
<evidence type="ECO:0000256" key="1">
    <source>
        <dbReference type="ARBA" id="ARBA00001971"/>
    </source>
</evidence>
<dbReference type="PANTHER" id="PTHR46300:SF7">
    <property type="entry name" value="P450, PUTATIVE (EUROFUNG)-RELATED"/>
    <property type="match status" value="1"/>
</dbReference>
<dbReference type="InterPro" id="IPR001128">
    <property type="entry name" value="Cyt_P450"/>
</dbReference>
<dbReference type="EMBL" id="ML994284">
    <property type="protein sequence ID" value="KAF2197060.1"/>
    <property type="molecule type" value="Genomic_DNA"/>
</dbReference>
<dbReference type="GO" id="GO:0016705">
    <property type="term" value="F:oxidoreductase activity, acting on paired donors, with incorporation or reduction of molecular oxygen"/>
    <property type="evidence" value="ECO:0007669"/>
    <property type="project" value="InterPro"/>
</dbReference>